<name>A0A3E1B5Q9_RHILT</name>
<evidence type="ECO:0000313" key="2">
    <source>
        <dbReference type="EMBL" id="RFB86174.1"/>
    </source>
</evidence>
<dbReference type="EMBL" id="NAOO01000034">
    <property type="protein sequence ID" value="RFB86174.1"/>
    <property type="molecule type" value="Genomic_DNA"/>
</dbReference>
<accession>A0A3E1B5Q9</accession>
<evidence type="ECO:0000313" key="3">
    <source>
        <dbReference type="Proteomes" id="UP000256748"/>
    </source>
</evidence>
<proteinExistence type="predicted"/>
<feature type="compositionally biased region" description="Basic and acidic residues" evidence="1">
    <location>
        <begin position="54"/>
        <end position="63"/>
    </location>
</feature>
<feature type="region of interest" description="Disordered" evidence="1">
    <location>
        <begin position="13"/>
        <end position="65"/>
    </location>
</feature>
<dbReference type="Proteomes" id="UP000256748">
    <property type="component" value="Unassembled WGS sequence"/>
</dbReference>
<sequence length="185" mass="20140">MASPWKFLTRLISPGRAQKRESGSTDEVTPDPLVISGPAETPAEESLISAARPAGEELSRHDQASAISAVPVHSEEAENDGHHKLDGEVVGKIVEVADPAISGGTGIDVTAAHDAAWIKRTAEVTPRKQRSRGKEAVAIANDRQVTHTANEMSLDDEIRVLRDQLARKLTLQNAQLRKMLERFER</sequence>
<gene>
    <name evidence="2" type="ORF">B5K10_25385</name>
</gene>
<protein>
    <submittedName>
        <fullName evidence="2">Uncharacterized protein</fullName>
    </submittedName>
</protein>
<dbReference type="AlphaFoldDB" id="A0A3E1B5Q9"/>
<evidence type="ECO:0000256" key="1">
    <source>
        <dbReference type="SAM" id="MobiDB-lite"/>
    </source>
</evidence>
<dbReference type="RefSeq" id="WP_116275389.1">
    <property type="nucleotide sequence ID" value="NZ_KZ859527.1"/>
</dbReference>
<reference evidence="2 3" key="1">
    <citation type="submission" date="2017-03" db="EMBL/GenBank/DDBJ databases">
        <title>Genome analysis of Rhizobial strains effectives or ineffectives for nitrogen fixation isolated from bean seeds.</title>
        <authorList>
            <person name="Peralta H."/>
            <person name="Aguilar-Vera A."/>
            <person name="Mora Y."/>
            <person name="Vargas-Lagunas C."/>
            <person name="Girard L."/>
            <person name="Mora J."/>
        </authorList>
    </citation>
    <scope>NUCLEOTIDE SEQUENCE [LARGE SCALE GENOMIC DNA]</scope>
    <source>
        <strain evidence="2 3">CCGM5</strain>
    </source>
</reference>
<organism evidence="2 3">
    <name type="scientific">Rhizobium leguminosarum bv. trifolii</name>
    <dbReference type="NCBI Taxonomy" id="386"/>
    <lineage>
        <taxon>Bacteria</taxon>
        <taxon>Pseudomonadati</taxon>
        <taxon>Pseudomonadota</taxon>
        <taxon>Alphaproteobacteria</taxon>
        <taxon>Hyphomicrobiales</taxon>
        <taxon>Rhizobiaceae</taxon>
        <taxon>Rhizobium/Agrobacterium group</taxon>
        <taxon>Rhizobium</taxon>
    </lineage>
</organism>
<comment type="caution">
    <text evidence="2">The sequence shown here is derived from an EMBL/GenBank/DDBJ whole genome shotgun (WGS) entry which is preliminary data.</text>
</comment>